<name>A0A504YEP5_FASGI</name>
<reference evidence="2 3" key="1">
    <citation type="submission" date="2019-04" db="EMBL/GenBank/DDBJ databases">
        <title>Annotation for the trematode Fasciola gigantica.</title>
        <authorList>
            <person name="Choi Y.-J."/>
        </authorList>
    </citation>
    <scope>NUCLEOTIDE SEQUENCE [LARGE SCALE GENOMIC DNA]</scope>
    <source>
        <strain evidence="2">Uganda_cow_1</strain>
    </source>
</reference>
<dbReference type="Proteomes" id="UP000316759">
    <property type="component" value="Unassembled WGS sequence"/>
</dbReference>
<dbReference type="AlphaFoldDB" id="A0A504YEP5"/>
<evidence type="ECO:0000256" key="1">
    <source>
        <dbReference type="SAM" id="MobiDB-lite"/>
    </source>
</evidence>
<feature type="compositionally biased region" description="Low complexity" evidence="1">
    <location>
        <begin position="171"/>
        <end position="184"/>
    </location>
</feature>
<proteinExistence type="predicted"/>
<dbReference type="EMBL" id="SUNJ01011340">
    <property type="protein sequence ID" value="TPP58966.1"/>
    <property type="molecule type" value="Genomic_DNA"/>
</dbReference>
<feature type="compositionally biased region" description="Low complexity" evidence="1">
    <location>
        <begin position="330"/>
        <end position="355"/>
    </location>
</feature>
<sequence length="409" mass="42780">MSSVSRGRTSQGDHLLEGTYADQGLATMDTQTKVTNSHLASGNPTPAPCAQCTSAQAPNATIQLAHIAQPGHVLLSASRPTHALVHGPALANVLETYPHKHDTLISHPGLLGTSGLRAVQTLPRSGDTVLNPKCRPTMVAGNPAAFGRIVPLPDTGTLQMIAHSSQVIGATSQPQSQSQQSTTSIKPSSMPSGGNLVVAGLVTPDGSVAGASNAARIAQLLTPSALSPGVANAPVMLYYTQAVIQGGKPAVSVSEEATLGSQSPSQQHQQQQQQQQQLQQQQQHQQPTVYYAVATNDLLRQLQASHSGTHDPHLRPQLIQTPSGLVLLQPQAQTSQQQHQQQQQQQQQPSVLSQSGMHASLTSSLKLSANQVVSSLSSGVVESATLPRQARSETGLICTCPPEVHQGGL</sequence>
<feature type="region of interest" description="Disordered" evidence="1">
    <location>
        <begin position="330"/>
        <end position="359"/>
    </location>
</feature>
<dbReference type="OrthoDB" id="6022652at2759"/>
<organism evidence="2 3">
    <name type="scientific">Fasciola gigantica</name>
    <name type="common">Giant liver fluke</name>
    <dbReference type="NCBI Taxonomy" id="46835"/>
    <lineage>
        <taxon>Eukaryota</taxon>
        <taxon>Metazoa</taxon>
        <taxon>Spiralia</taxon>
        <taxon>Lophotrochozoa</taxon>
        <taxon>Platyhelminthes</taxon>
        <taxon>Trematoda</taxon>
        <taxon>Digenea</taxon>
        <taxon>Plagiorchiida</taxon>
        <taxon>Echinostomata</taxon>
        <taxon>Echinostomatoidea</taxon>
        <taxon>Fasciolidae</taxon>
        <taxon>Fasciola</taxon>
    </lineage>
</organism>
<gene>
    <name evidence="2" type="ORF">FGIG_06181</name>
</gene>
<feature type="region of interest" description="Disordered" evidence="1">
    <location>
        <begin position="254"/>
        <end position="281"/>
    </location>
</feature>
<feature type="compositionally biased region" description="Low complexity" evidence="1">
    <location>
        <begin position="266"/>
        <end position="281"/>
    </location>
</feature>
<comment type="caution">
    <text evidence="2">The sequence shown here is derived from an EMBL/GenBank/DDBJ whole genome shotgun (WGS) entry which is preliminary data.</text>
</comment>
<protein>
    <submittedName>
        <fullName evidence="2">Uncharacterized protein</fullName>
    </submittedName>
</protein>
<evidence type="ECO:0000313" key="2">
    <source>
        <dbReference type="EMBL" id="TPP58966.1"/>
    </source>
</evidence>
<feature type="compositionally biased region" description="Polar residues" evidence="1">
    <location>
        <begin position="1"/>
        <end position="12"/>
    </location>
</feature>
<keyword evidence="3" id="KW-1185">Reference proteome</keyword>
<evidence type="ECO:0000313" key="3">
    <source>
        <dbReference type="Proteomes" id="UP000316759"/>
    </source>
</evidence>
<feature type="region of interest" description="Disordered" evidence="1">
    <location>
        <begin position="167"/>
        <end position="191"/>
    </location>
</feature>
<accession>A0A504YEP5</accession>
<feature type="region of interest" description="Disordered" evidence="1">
    <location>
        <begin position="1"/>
        <end position="23"/>
    </location>
</feature>